<evidence type="ECO:0000313" key="11">
    <source>
        <dbReference type="EMBL" id="VDS04620.1"/>
    </source>
</evidence>
<evidence type="ECO:0000256" key="10">
    <source>
        <dbReference type="RuleBase" id="RU363066"/>
    </source>
</evidence>
<evidence type="ECO:0000256" key="1">
    <source>
        <dbReference type="ARBA" id="ARBA00004761"/>
    </source>
</evidence>
<dbReference type="GO" id="GO:0046316">
    <property type="term" value="F:gluconokinase activity"/>
    <property type="evidence" value="ECO:0007669"/>
    <property type="project" value="UniProtKB-EC"/>
</dbReference>
<sequence length="187" mass="20640">MSTAPSQPQFEPARIIIVMGVSSSGKSTIGAALGRALHAPFLDGDKYHPEANVEKMRNGIPLTDEDRWPWLEALSAALVEAAEKKNVAVGACSALRKTYRDFITEKAGEPVLFVYLDGSRDVIGERMAKRHHEYMPTSLLDSQFATLEVPDPDTENVLKVPVTDPVNRIVTTVTAALPQHKSFKRWQ</sequence>
<reference evidence="11 12" key="1">
    <citation type="submission" date="2018-12" db="EMBL/GenBank/DDBJ databases">
        <authorList>
            <person name="Criscuolo A."/>
        </authorList>
    </citation>
    <scope>NUCLEOTIDE SEQUENCE [LARGE SCALE GENOMIC DNA]</scope>
    <source>
        <strain evidence="11">ACIP1116281</strain>
    </source>
</reference>
<dbReference type="GO" id="GO:0005524">
    <property type="term" value="F:ATP binding"/>
    <property type="evidence" value="ECO:0007669"/>
    <property type="project" value="UniProtKB-KW"/>
</dbReference>
<keyword evidence="12" id="KW-1185">Reference proteome</keyword>
<dbReference type="InterPro" id="IPR027417">
    <property type="entry name" value="P-loop_NTPase"/>
</dbReference>
<dbReference type="AlphaFoldDB" id="A0A3S4DQ54"/>
<comment type="catalytic activity">
    <reaction evidence="9 10">
        <text>D-gluconate + ATP = 6-phospho-D-gluconate + ADP + H(+)</text>
        <dbReference type="Rhea" id="RHEA:19433"/>
        <dbReference type="ChEBI" id="CHEBI:15378"/>
        <dbReference type="ChEBI" id="CHEBI:18391"/>
        <dbReference type="ChEBI" id="CHEBI:30616"/>
        <dbReference type="ChEBI" id="CHEBI:58759"/>
        <dbReference type="ChEBI" id="CHEBI:456216"/>
        <dbReference type="EC" id="2.7.1.12"/>
    </reaction>
</comment>
<dbReference type="GO" id="GO:0019521">
    <property type="term" value="P:D-gluconate metabolic process"/>
    <property type="evidence" value="ECO:0007669"/>
    <property type="project" value="UniProtKB-KW"/>
</dbReference>
<dbReference type="Proteomes" id="UP000268844">
    <property type="component" value="Unassembled WGS sequence"/>
</dbReference>
<dbReference type="SUPFAM" id="SSF52540">
    <property type="entry name" value="P-loop containing nucleoside triphosphate hydrolases"/>
    <property type="match status" value="1"/>
</dbReference>
<dbReference type="CDD" id="cd02021">
    <property type="entry name" value="GntK"/>
    <property type="match status" value="1"/>
</dbReference>
<dbReference type="PANTHER" id="PTHR43442">
    <property type="entry name" value="GLUCONOKINASE-RELATED"/>
    <property type="match status" value="1"/>
</dbReference>
<dbReference type="OrthoDB" id="9795716at2"/>
<evidence type="ECO:0000256" key="3">
    <source>
        <dbReference type="ARBA" id="ARBA00012054"/>
    </source>
</evidence>
<dbReference type="InterPro" id="IPR006001">
    <property type="entry name" value="Therm_gnt_kin"/>
</dbReference>
<evidence type="ECO:0000256" key="8">
    <source>
        <dbReference type="ARBA" id="ARBA00023064"/>
    </source>
</evidence>
<dbReference type="GO" id="GO:0005737">
    <property type="term" value="C:cytoplasm"/>
    <property type="evidence" value="ECO:0007669"/>
    <property type="project" value="TreeGrafter"/>
</dbReference>
<dbReference type="RefSeq" id="WP_126150187.1">
    <property type="nucleotide sequence ID" value="NZ_JBHTMH010000001.1"/>
</dbReference>
<dbReference type="EC" id="2.7.1.12" evidence="3 10"/>
<protein>
    <recommendedName>
        <fullName evidence="3 10">Gluconokinase</fullName>
        <ecNumber evidence="3 10">2.7.1.12</ecNumber>
    </recommendedName>
</protein>
<name>A0A3S4DQ54_9HYPH</name>
<evidence type="ECO:0000256" key="5">
    <source>
        <dbReference type="ARBA" id="ARBA00022741"/>
    </source>
</evidence>
<keyword evidence="4 10" id="KW-0808">Transferase</keyword>
<evidence type="ECO:0000256" key="6">
    <source>
        <dbReference type="ARBA" id="ARBA00022777"/>
    </source>
</evidence>
<evidence type="ECO:0000256" key="9">
    <source>
        <dbReference type="ARBA" id="ARBA00048090"/>
    </source>
</evidence>
<dbReference type="PANTHER" id="PTHR43442:SF3">
    <property type="entry name" value="GLUCONOKINASE-RELATED"/>
    <property type="match status" value="1"/>
</dbReference>
<keyword evidence="5 10" id="KW-0547">Nucleotide-binding</keyword>
<gene>
    <name evidence="11" type="primary">gntK</name>
    <name evidence="11" type="ORF">DEVEQU_01759</name>
</gene>
<organism evidence="11 12">
    <name type="scientific">Devosia equisanguinis</name>
    <dbReference type="NCBI Taxonomy" id="2490941"/>
    <lineage>
        <taxon>Bacteria</taxon>
        <taxon>Pseudomonadati</taxon>
        <taxon>Pseudomonadota</taxon>
        <taxon>Alphaproteobacteria</taxon>
        <taxon>Hyphomicrobiales</taxon>
        <taxon>Devosiaceae</taxon>
        <taxon>Devosia</taxon>
    </lineage>
</organism>
<keyword evidence="8" id="KW-0311">Gluconate utilization</keyword>
<dbReference type="FunFam" id="3.40.50.300:FF:000522">
    <property type="entry name" value="Gluconokinase"/>
    <property type="match status" value="1"/>
</dbReference>
<accession>A0A3S4DQ54</accession>
<dbReference type="Gene3D" id="3.40.50.300">
    <property type="entry name" value="P-loop containing nucleotide triphosphate hydrolases"/>
    <property type="match status" value="1"/>
</dbReference>
<comment type="similarity">
    <text evidence="2 10">Belongs to the gluconokinase GntK/GntV family.</text>
</comment>
<evidence type="ECO:0000256" key="4">
    <source>
        <dbReference type="ARBA" id="ARBA00022679"/>
    </source>
</evidence>
<evidence type="ECO:0000256" key="7">
    <source>
        <dbReference type="ARBA" id="ARBA00022840"/>
    </source>
</evidence>
<proteinExistence type="inferred from homology"/>
<keyword evidence="7 10" id="KW-0067">ATP-binding</keyword>
<dbReference type="InterPro" id="IPR031322">
    <property type="entry name" value="Shikimate/glucono_kinase"/>
</dbReference>
<evidence type="ECO:0000313" key="12">
    <source>
        <dbReference type="Proteomes" id="UP000268844"/>
    </source>
</evidence>
<dbReference type="EMBL" id="UZWD01000023">
    <property type="protein sequence ID" value="VDS04620.1"/>
    <property type="molecule type" value="Genomic_DNA"/>
</dbReference>
<evidence type="ECO:0000256" key="2">
    <source>
        <dbReference type="ARBA" id="ARBA00008420"/>
    </source>
</evidence>
<comment type="pathway">
    <text evidence="1">Carbohydrate acid metabolism.</text>
</comment>
<dbReference type="NCBIfam" id="TIGR01313">
    <property type="entry name" value="therm_gnt_kin"/>
    <property type="match status" value="1"/>
</dbReference>
<keyword evidence="6 10" id="KW-0418">Kinase</keyword>
<dbReference type="Pfam" id="PF01202">
    <property type="entry name" value="SKI"/>
    <property type="match status" value="1"/>
</dbReference>